<dbReference type="InterPro" id="IPR036681">
    <property type="entry name" value="PgpA-like_sf"/>
</dbReference>
<evidence type="ECO:0000256" key="2">
    <source>
        <dbReference type="SAM" id="Phobius"/>
    </source>
</evidence>
<feature type="domain" description="YutG/PgpA" evidence="3">
    <location>
        <begin position="8"/>
        <end position="144"/>
    </location>
</feature>
<dbReference type="GO" id="GO:0009395">
    <property type="term" value="P:phospholipid catabolic process"/>
    <property type="evidence" value="ECO:0007669"/>
    <property type="project" value="UniProtKB-KW"/>
</dbReference>
<dbReference type="CDD" id="cd06971">
    <property type="entry name" value="PgpA"/>
    <property type="match status" value="1"/>
</dbReference>
<accession>A0A1H3EWH3</accession>
<comment type="catalytic activity">
    <reaction evidence="1">
        <text>a 1,2-diacyl-sn-glycero-3-phospho-(1'-sn-glycero-3'-phosphate) + H2O = a 1,2-diacyl-sn-glycero-3-phospho-(1'-sn-glycerol) + phosphate</text>
        <dbReference type="Rhea" id="RHEA:33751"/>
        <dbReference type="ChEBI" id="CHEBI:15377"/>
        <dbReference type="ChEBI" id="CHEBI:43474"/>
        <dbReference type="ChEBI" id="CHEBI:60110"/>
        <dbReference type="ChEBI" id="CHEBI:64716"/>
        <dbReference type="EC" id="3.1.3.27"/>
    </reaction>
</comment>
<comment type="subcellular location">
    <subcellularLocation>
        <location evidence="1">Cell inner membrane</location>
        <topology evidence="1">Multi-pass membrane protein</topology>
    </subcellularLocation>
</comment>
<keyword evidence="2" id="KW-1133">Transmembrane helix</keyword>
<keyword evidence="1 2" id="KW-0812">Transmembrane</keyword>
<keyword evidence="1" id="KW-0378">Hydrolase</keyword>
<name>A0A1H3EWH3_9GAMM</name>
<dbReference type="PANTHER" id="PTHR36305:SF1">
    <property type="entry name" value="PHOSPHATIDYLGLYCEROPHOSPHATASE A"/>
    <property type="match status" value="1"/>
</dbReference>
<dbReference type="GO" id="GO:0005886">
    <property type="term" value="C:plasma membrane"/>
    <property type="evidence" value="ECO:0007669"/>
    <property type="project" value="UniProtKB-SubCell"/>
</dbReference>
<dbReference type="InterPro" id="IPR026037">
    <property type="entry name" value="PgpA"/>
</dbReference>
<evidence type="ECO:0000256" key="1">
    <source>
        <dbReference type="PIRNR" id="PIRNR006162"/>
    </source>
</evidence>
<keyword evidence="1" id="KW-0460">Magnesium</keyword>
<evidence type="ECO:0000313" key="5">
    <source>
        <dbReference type="Proteomes" id="UP000198500"/>
    </source>
</evidence>
<dbReference type="PIRSF" id="PIRSF006162">
    <property type="entry name" value="PgpA"/>
    <property type="match status" value="1"/>
</dbReference>
<organism evidence="4 5">
    <name type="scientific">Aidingimonas halophila</name>
    <dbReference type="NCBI Taxonomy" id="574349"/>
    <lineage>
        <taxon>Bacteria</taxon>
        <taxon>Pseudomonadati</taxon>
        <taxon>Pseudomonadota</taxon>
        <taxon>Gammaproteobacteria</taxon>
        <taxon>Oceanospirillales</taxon>
        <taxon>Halomonadaceae</taxon>
        <taxon>Aidingimonas</taxon>
    </lineage>
</organism>
<dbReference type="PANTHER" id="PTHR36305">
    <property type="entry name" value="PHOSPHATIDYLGLYCEROPHOSPHATASE A"/>
    <property type="match status" value="1"/>
</dbReference>
<dbReference type="GO" id="GO:0008962">
    <property type="term" value="F:phosphatidylglycerophosphatase activity"/>
    <property type="evidence" value="ECO:0007669"/>
    <property type="project" value="UniProtKB-EC"/>
</dbReference>
<keyword evidence="1" id="KW-1003">Cell membrane</keyword>
<keyword evidence="1" id="KW-0997">Cell inner membrane</keyword>
<dbReference type="SUPFAM" id="SSF101307">
    <property type="entry name" value="YutG-like"/>
    <property type="match status" value="1"/>
</dbReference>
<comment type="cofactor">
    <cofactor evidence="1">
        <name>Mg(2+)</name>
        <dbReference type="ChEBI" id="CHEBI:18420"/>
    </cofactor>
</comment>
<keyword evidence="5" id="KW-1185">Reference proteome</keyword>
<keyword evidence="1" id="KW-1208">Phospholipid metabolism</keyword>
<dbReference type="UniPathway" id="UPA00084">
    <property type="reaction ID" value="UER00504"/>
</dbReference>
<feature type="transmembrane region" description="Helical" evidence="2">
    <location>
        <begin position="44"/>
        <end position="63"/>
    </location>
</feature>
<dbReference type="InterPro" id="IPR007686">
    <property type="entry name" value="YutG/PgpA"/>
</dbReference>
<dbReference type="OrthoDB" id="6162625at2"/>
<keyword evidence="1" id="KW-0595">Phospholipid degradation</keyword>
<feature type="transmembrane region" description="Helical" evidence="2">
    <location>
        <begin position="133"/>
        <end position="150"/>
    </location>
</feature>
<keyword evidence="1" id="KW-0443">Lipid metabolism</keyword>
<comment type="pathway">
    <text evidence="1">Phospholipid metabolism; phosphatidylglycerol biosynthesis; phosphatidylglycerol from CDP-diacylglycerol: step 2/2.</text>
</comment>
<comment type="function">
    <text evidence="1">Lipid phosphatase which dephosphorylates phosphatidylglycerophosphate (PGP) to phosphatidylglycerol (PG).</text>
</comment>
<dbReference type="RefSeq" id="WP_092571085.1">
    <property type="nucleotide sequence ID" value="NZ_BMXH01000006.1"/>
</dbReference>
<keyword evidence="1" id="KW-0442">Lipid degradation</keyword>
<feature type="transmembrane region" description="Helical" evidence="2">
    <location>
        <begin position="19"/>
        <end position="37"/>
    </location>
</feature>
<dbReference type="AlphaFoldDB" id="A0A1H3EWH3"/>
<reference evidence="4 5" key="1">
    <citation type="submission" date="2016-10" db="EMBL/GenBank/DDBJ databases">
        <authorList>
            <person name="de Groot N.N."/>
        </authorList>
    </citation>
    <scope>NUCLEOTIDE SEQUENCE [LARGE SCALE GENOMIC DNA]</scope>
    <source>
        <strain evidence="4 5">DSM 19219</strain>
    </source>
</reference>
<dbReference type="GO" id="GO:0006655">
    <property type="term" value="P:phosphatidylglycerol biosynthetic process"/>
    <property type="evidence" value="ECO:0007669"/>
    <property type="project" value="UniProtKB-UniPathway"/>
</dbReference>
<dbReference type="STRING" id="574349.SAMN05443545_107271"/>
<evidence type="ECO:0000313" key="4">
    <source>
        <dbReference type="EMBL" id="SDX83111.1"/>
    </source>
</evidence>
<evidence type="ECO:0000259" key="3">
    <source>
        <dbReference type="Pfam" id="PF04608"/>
    </source>
</evidence>
<keyword evidence="1 2" id="KW-0472">Membrane</keyword>
<proteinExistence type="predicted"/>
<dbReference type="Pfam" id="PF04608">
    <property type="entry name" value="PgpA"/>
    <property type="match status" value="1"/>
</dbReference>
<keyword evidence="1" id="KW-0479">Metal-binding</keyword>
<protein>
    <recommendedName>
        <fullName evidence="1">Phosphatidylglycerophosphatase A</fullName>
        <ecNumber evidence="1">3.1.3.27</ecNumber>
    </recommendedName>
    <alternativeName>
        <fullName evidence="1">Phosphatidylglycerolphosphate phosphatase A</fullName>
    </alternativeName>
</protein>
<dbReference type="EC" id="3.1.3.27" evidence="1"/>
<gene>
    <name evidence="4" type="ORF">SAMN05443545_107271</name>
</gene>
<dbReference type="EMBL" id="FNNI01000007">
    <property type="protein sequence ID" value="SDX83111.1"/>
    <property type="molecule type" value="Genomic_DNA"/>
</dbReference>
<dbReference type="GO" id="GO:0046872">
    <property type="term" value="F:metal ion binding"/>
    <property type="evidence" value="ECO:0007669"/>
    <property type="project" value="UniProtKB-KW"/>
</dbReference>
<dbReference type="Proteomes" id="UP000198500">
    <property type="component" value="Unassembled WGS sequence"/>
</dbReference>
<sequence>MTDFITALATGFGLGQSPILPGTVGALPGLLLAWWVLRHSRRLHYLIAGSLLVIAVPICHIASDTLGGKDDSRIVADEFMAFPAAVAGQLATRHPAVMGGTFALSRIADGIKPPPAAQLEHVAGGLGIVLDDLVANLYVWLIIAVGLALWRRGKPSTTQ</sequence>